<reference evidence="8 9" key="1">
    <citation type="submission" date="2023-07" db="EMBL/GenBank/DDBJ databases">
        <title>Sequencing the genomes of 1000 actinobacteria strains.</title>
        <authorList>
            <person name="Klenk H.-P."/>
        </authorList>
    </citation>
    <scope>NUCLEOTIDE SEQUENCE [LARGE SCALE GENOMIC DNA]</scope>
    <source>
        <strain evidence="8 9">DSM 19515</strain>
    </source>
</reference>
<evidence type="ECO:0000313" key="9">
    <source>
        <dbReference type="Proteomes" id="UP001230145"/>
    </source>
</evidence>
<feature type="domain" description="LD-carboxypeptidase N-terminal" evidence="6">
    <location>
        <begin position="4"/>
        <end position="127"/>
    </location>
</feature>
<dbReference type="SUPFAM" id="SSF52317">
    <property type="entry name" value="Class I glutamine amidotransferase-like"/>
    <property type="match status" value="1"/>
</dbReference>
<protein>
    <submittedName>
        <fullName evidence="8">Muramoyltetrapeptide carboxypeptidase LdcA involved in peptidoglycan recycling</fullName>
    </submittedName>
</protein>
<dbReference type="RefSeq" id="WP_296931503.1">
    <property type="nucleotide sequence ID" value="NZ_CP133407.1"/>
</dbReference>
<dbReference type="InterPro" id="IPR003507">
    <property type="entry name" value="S66_fam"/>
</dbReference>
<dbReference type="GO" id="GO:0004180">
    <property type="term" value="F:carboxypeptidase activity"/>
    <property type="evidence" value="ECO:0007669"/>
    <property type="project" value="UniProtKB-KW"/>
</dbReference>
<keyword evidence="9" id="KW-1185">Reference proteome</keyword>
<keyword evidence="4" id="KW-0378">Hydrolase</keyword>
<evidence type="ECO:0000256" key="4">
    <source>
        <dbReference type="ARBA" id="ARBA00022801"/>
    </source>
</evidence>
<proteinExistence type="inferred from homology"/>
<dbReference type="Pfam" id="PF02016">
    <property type="entry name" value="Peptidase_S66"/>
    <property type="match status" value="1"/>
</dbReference>
<evidence type="ECO:0000259" key="7">
    <source>
        <dbReference type="Pfam" id="PF17676"/>
    </source>
</evidence>
<dbReference type="InterPro" id="IPR029062">
    <property type="entry name" value="Class_I_gatase-like"/>
</dbReference>
<dbReference type="InterPro" id="IPR040449">
    <property type="entry name" value="Peptidase_S66_N"/>
</dbReference>
<organism evidence="8 9">
    <name type="scientific">Trueperella abortisuis</name>
    <dbReference type="NCBI Taxonomy" id="445930"/>
    <lineage>
        <taxon>Bacteria</taxon>
        <taxon>Bacillati</taxon>
        <taxon>Actinomycetota</taxon>
        <taxon>Actinomycetes</taxon>
        <taxon>Actinomycetales</taxon>
        <taxon>Actinomycetaceae</taxon>
        <taxon>Trueperella</taxon>
    </lineage>
</organism>
<evidence type="ECO:0000256" key="3">
    <source>
        <dbReference type="ARBA" id="ARBA00022670"/>
    </source>
</evidence>
<evidence type="ECO:0000256" key="5">
    <source>
        <dbReference type="ARBA" id="ARBA00022825"/>
    </source>
</evidence>
<dbReference type="EMBL" id="JAUSQL010000001">
    <property type="protein sequence ID" value="MDP9832719.1"/>
    <property type="molecule type" value="Genomic_DNA"/>
</dbReference>
<dbReference type="InterPro" id="IPR040921">
    <property type="entry name" value="Peptidase_S66C"/>
</dbReference>
<evidence type="ECO:0000313" key="8">
    <source>
        <dbReference type="EMBL" id="MDP9832719.1"/>
    </source>
</evidence>
<comment type="caution">
    <text evidence="8">The sequence shown here is derived from an EMBL/GenBank/DDBJ whole genome shotgun (WGS) entry which is preliminary data.</text>
</comment>
<dbReference type="InterPro" id="IPR027478">
    <property type="entry name" value="LdcA_N"/>
</dbReference>
<dbReference type="PANTHER" id="PTHR30237">
    <property type="entry name" value="MURAMOYLTETRAPEPTIDE CARBOXYPEPTIDASE"/>
    <property type="match status" value="1"/>
</dbReference>
<evidence type="ECO:0000259" key="6">
    <source>
        <dbReference type="Pfam" id="PF02016"/>
    </source>
</evidence>
<dbReference type="Gene3D" id="3.40.50.10740">
    <property type="entry name" value="Class I glutamine amidotransferase-like"/>
    <property type="match status" value="1"/>
</dbReference>
<comment type="similarity">
    <text evidence="1">Belongs to the peptidase S66 family.</text>
</comment>
<dbReference type="Pfam" id="PF17676">
    <property type="entry name" value="Peptidase_S66C"/>
    <property type="match status" value="1"/>
</dbReference>
<evidence type="ECO:0000256" key="1">
    <source>
        <dbReference type="ARBA" id="ARBA00010233"/>
    </source>
</evidence>
<keyword evidence="2 8" id="KW-0121">Carboxypeptidase</keyword>
<feature type="domain" description="LD-carboxypeptidase C-terminal" evidence="7">
    <location>
        <begin position="185"/>
        <end position="289"/>
    </location>
</feature>
<evidence type="ECO:0000256" key="2">
    <source>
        <dbReference type="ARBA" id="ARBA00022645"/>
    </source>
</evidence>
<keyword evidence="5" id="KW-0720">Serine protease</keyword>
<dbReference type="PANTHER" id="PTHR30237:SF2">
    <property type="entry name" value="MUREIN TETRAPEPTIDE CARBOXYPEPTIDASE"/>
    <property type="match status" value="1"/>
</dbReference>
<dbReference type="SUPFAM" id="SSF141986">
    <property type="entry name" value="LD-carboxypeptidase A C-terminal domain-like"/>
    <property type="match status" value="1"/>
</dbReference>
<keyword evidence="3" id="KW-0645">Protease</keyword>
<gene>
    <name evidence="8" type="ORF">J2S45_001398</name>
</gene>
<accession>A0ABT9PJ27</accession>
<dbReference type="Proteomes" id="UP001230145">
    <property type="component" value="Unassembled WGS sequence"/>
</dbReference>
<sequence length="289" mass="30693">MARIGLSASSNPISERRAQRLADLVGVFERAGHRVDARYVERFSGHEQRVDVAPGQRGRVWRVNPRVRAELLTELFADAAVDAIFDITGGDLANEVLGWVDWNIVADNPKPFAGYSDLSVVVNALVASGSGGSPTVRAGAAGTGRTATLWNPWTALERGPQDVAQILAGGRIRPACDHELPDLPIIGGNVRCLAKLGGTRWWPAPGGGHLVLLEGMATSLEAVATYAEQLRQLGLFRGAAGLILGQFTHIDAAGQRDVVTATLQEITGLEIWHAPEIGHSRSAAPVTIG</sequence>
<dbReference type="InterPro" id="IPR027461">
    <property type="entry name" value="Carboxypeptidase_A_C_sf"/>
</dbReference>
<name>A0ABT9PJ27_9ACTO</name>
<dbReference type="Gene3D" id="3.50.30.60">
    <property type="entry name" value="LD-carboxypeptidase A C-terminal domain-like"/>
    <property type="match status" value="1"/>
</dbReference>